<dbReference type="InterPro" id="IPR015422">
    <property type="entry name" value="PyrdxlP-dep_Trfase_small"/>
</dbReference>
<organism evidence="1 2">
    <name type="scientific">Jeotgalibacillus soli</name>
    <dbReference type="NCBI Taxonomy" id="889306"/>
    <lineage>
        <taxon>Bacteria</taxon>
        <taxon>Bacillati</taxon>
        <taxon>Bacillota</taxon>
        <taxon>Bacilli</taxon>
        <taxon>Bacillales</taxon>
        <taxon>Caryophanaceae</taxon>
        <taxon>Jeotgalibacillus</taxon>
    </lineage>
</organism>
<name>A0A0C2VKX1_9BACL</name>
<sequence length="116" mass="13441">MERKGALLAKGRFFGIQFYELFWDDLFFELAQHANKMAAVLRKECSNVNFSVLSHSLSNQIFPIMPNSLITEFQKNYSFIVWEKIDSTHSAIQLVISGVTKEEEVRAFVEDMKKKS</sequence>
<dbReference type="InterPro" id="IPR015424">
    <property type="entry name" value="PyrdxlP-dep_Trfase"/>
</dbReference>
<dbReference type="PATRIC" id="fig|889306.3.peg.991"/>
<evidence type="ECO:0000313" key="1">
    <source>
        <dbReference type="EMBL" id="KIL49517.1"/>
    </source>
</evidence>
<dbReference type="SUPFAM" id="SSF53383">
    <property type="entry name" value="PLP-dependent transferases"/>
    <property type="match status" value="1"/>
</dbReference>
<dbReference type="Proteomes" id="UP000031938">
    <property type="component" value="Unassembled WGS sequence"/>
</dbReference>
<dbReference type="GO" id="GO:0016829">
    <property type="term" value="F:lyase activity"/>
    <property type="evidence" value="ECO:0007669"/>
    <property type="project" value="UniProtKB-KW"/>
</dbReference>
<dbReference type="STRING" id="889306.KP78_09850"/>
<accession>A0A0C2VKX1</accession>
<dbReference type="Gene3D" id="3.90.1150.10">
    <property type="entry name" value="Aspartate Aminotransferase, domain 1"/>
    <property type="match status" value="1"/>
</dbReference>
<dbReference type="AlphaFoldDB" id="A0A0C2VKX1"/>
<keyword evidence="1" id="KW-0456">Lyase</keyword>
<evidence type="ECO:0000313" key="2">
    <source>
        <dbReference type="Proteomes" id="UP000031938"/>
    </source>
</evidence>
<protein>
    <submittedName>
        <fullName evidence="1">Amino acid lyase</fullName>
    </submittedName>
</protein>
<reference evidence="1 2" key="1">
    <citation type="submission" date="2015-01" db="EMBL/GenBank/DDBJ databases">
        <title>Genome sequencing of Jeotgalibacillus soli.</title>
        <authorList>
            <person name="Goh K.M."/>
            <person name="Chan K.-G."/>
            <person name="Yaakop A.S."/>
            <person name="Ee R."/>
            <person name="Gan H.M."/>
            <person name="Chan C.S."/>
        </authorList>
    </citation>
    <scope>NUCLEOTIDE SEQUENCE [LARGE SCALE GENOMIC DNA]</scope>
    <source>
        <strain evidence="1 2">P9</strain>
    </source>
</reference>
<gene>
    <name evidence="1" type="ORF">KP78_09850</name>
</gene>
<proteinExistence type="predicted"/>
<dbReference type="RefSeq" id="WP_235420835.1">
    <property type="nucleotide sequence ID" value="NZ_JXRP01000009.1"/>
</dbReference>
<comment type="caution">
    <text evidence="1">The sequence shown here is derived from an EMBL/GenBank/DDBJ whole genome shotgun (WGS) entry which is preliminary data.</text>
</comment>
<dbReference type="EMBL" id="JXRP01000009">
    <property type="protein sequence ID" value="KIL49517.1"/>
    <property type="molecule type" value="Genomic_DNA"/>
</dbReference>
<keyword evidence="2" id="KW-1185">Reference proteome</keyword>